<dbReference type="AlphaFoldDB" id="A0A6J8EXF0"/>
<dbReference type="EMBL" id="CACVKT020009908">
    <property type="protein sequence ID" value="CAC5423871.1"/>
    <property type="molecule type" value="Genomic_DNA"/>
</dbReference>
<evidence type="ECO:0000256" key="1">
    <source>
        <dbReference type="SAM" id="MobiDB-lite"/>
    </source>
</evidence>
<keyword evidence="3" id="KW-1185">Reference proteome</keyword>
<feature type="compositionally biased region" description="Low complexity" evidence="1">
    <location>
        <begin position="254"/>
        <end position="269"/>
    </location>
</feature>
<dbReference type="Proteomes" id="UP000507470">
    <property type="component" value="Unassembled WGS sequence"/>
</dbReference>
<sequence length="269" mass="31541">MDARNNIETEFQLDNTDDISLSQVVDLIDTEMQMSEVNIHNFFKEFDQITESFAHGDVFASDVSDFDMMDLDFWLAVPTEDELKHTEPLKLDQKYAIFNEKLFGLRGRDEHRNLQVEQIVIGEDDNGQYIEFKVHRFGKRDRRGNRPILAKFISTKDKEIVLKNGFKLKGTNFGVQEQFPKEIEQKRKTLYPVAKQARREKRKVLLVRDKLYIDGKLFKPNTEIARNEKLEDACAATIIHRKNIPQQYERSTQSNESESSHLLNNMCYT</sequence>
<organism evidence="2 3">
    <name type="scientific">Mytilus coruscus</name>
    <name type="common">Sea mussel</name>
    <dbReference type="NCBI Taxonomy" id="42192"/>
    <lineage>
        <taxon>Eukaryota</taxon>
        <taxon>Metazoa</taxon>
        <taxon>Spiralia</taxon>
        <taxon>Lophotrochozoa</taxon>
        <taxon>Mollusca</taxon>
        <taxon>Bivalvia</taxon>
        <taxon>Autobranchia</taxon>
        <taxon>Pteriomorphia</taxon>
        <taxon>Mytilida</taxon>
        <taxon>Mytiloidea</taxon>
        <taxon>Mytilidae</taxon>
        <taxon>Mytilinae</taxon>
        <taxon>Mytilus</taxon>
    </lineage>
</organism>
<evidence type="ECO:0000313" key="3">
    <source>
        <dbReference type="Proteomes" id="UP000507470"/>
    </source>
</evidence>
<name>A0A6J8EXF0_MYTCO</name>
<feature type="region of interest" description="Disordered" evidence="1">
    <location>
        <begin position="247"/>
        <end position="269"/>
    </location>
</feature>
<accession>A0A6J8EXF0</accession>
<proteinExistence type="predicted"/>
<protein>
    <submittedName>
        <fullName evidence="2">Uncharacterized protein</fullName>
    </submittedName>
</protein>
<gene>
    <name evidence="2" type="ORF">MCOR_55832</name>
</gene>
<dbReference type="OrthoDB" id="6079384at2759"/>
<reference evidence="2 3" key="1">
    <citation type="submission" date="2020-06" db="EMBL/GenBank/DDBJ databases">
        <authorList>
            <person name="Li R."/>
            <person name="Bekaert M."/>
        </authorList>
    </citation>
    <scope>NUCLEOTIDE SEQUENCE [LARGE SCALE GENOMIC DNA]</scope>
    <source>
        <strain evidence="3">wild</strain>
    </source>
</reference>
<evidence type="ECO:0000313" key="2">
    <source>
        <dbReference type="EMBL" id="CAC5423871.1"/>
    </source>
</evidence>